<dbReference type="PANTHER" id="PTHR45947:SF3">
    <property type="entry name" value="SULFOQUINOVOSYL TRANSFERASE SQD2"/>
    <property type="match status" value="1"/>
</dbReference>
<dbReference type="STRING" id="483937.AMQ84_08065"/>
<evidence type="ECO:0000259" key="1">
    <source>
        <dbReference type="Pfam" id="PF13439"/>
    </source>
</evidence>
<keyword evidence="2" id="KW-0808">Transferase</keyword>
<reference evidence="3" key="1">
    <citation type="submission" date="2015-03" db="EMBL/GenBank/DDBJ databases">
        <authorList>
            <person name="Wibberg D."/>
        </authorList>
    </citation>
    <scope>NUCLEOTIDE SEQUENCE [LARGE SCALE GENOMIC DNA]</scope>
</reference>
<dbReference type="Gene3D" id="3.40.50.2000">
    <property type="entry name" value="Glycogen Phosphorylase B"/>
    <property type="match status" value="2"/>
</dbReference>
<dbReference type="KEGG" id="pri:PRIO_2425"/>
<name>A0A0E4H9S9_9BACL</name>
<dbReference type="RefSeq" id="WP_046502483.1">
    <property type="nucleotide sequence ID" value="NZ_LN831776.1"/>
</dbReference>
<dbReference type="HOGENOM" id="CLU_009583_2_0_9"/>
<accession>A0A0E4H9S9</accession>
<proteinExistence type="predicted"/>
<evidence type="ECO:0000313" key="3">
    <source>
        <dbReference type="Proteomes" id="UP000033163"/>
    </source>
</evidence>
<dbReference type="Proteomes" id="UP000033163">
    <property type="component" value="Chromosome I"/>
</dbReference>
<dbReference type="PANTHER" id="PTHR45947">
    <property type="entry name" value="SULFOQUINOVOSYL TRANSFERASE SQD2"/>
    <property type="match status" value="1"/>
</dbReference>
<dbReference type="InterPro" id="IPR050194">
    <property type="entry name" value="Glycosyltransferase_grp1"/>
</dbReference>
<dbReference type="SUPFAM" id="SSF53756">
    <property type="entry name" value="UDP-Glycosyltransferase/glycogen phosphorylase"/>
    <property type="match status" value="1"/>
</dbReference>
<dbReference type="EMBL" id="LN831776">
    <property type="protein sequence ID" value="CQR54831.1"/>
    <property type="molecule type" value="Genomic_DNA"/>
</dbReference>
<dbReference type="Pfam" id="PF13439">
    <property type="entry name" value="Glyco_transf_4"/>
    <property type="match status" value="1"/>
</dbReference>
<dbReference type="Pfam" id="PF13692">
    <property type="entry name" value="Glyco_trans_1_4"/>
    <property type="match status" value="1"/>
</dbReference>
<evidence type="ECO:0000313" key="2">
    <source>
        <dbReference type="EMBL" id="CQR54831.1"/>
    </source>
</evidence>
<dbReference type="CDD" id="cd03814">
    <property type="entry name" value="GT4-like"/>
    <property type="match status" value="1"/>
</dbReference>
<dbReference type="InterPro" id="IPR028098">
    <property type="entry name" value="Glyco_trans_4-like_N"/>
</dbReference>
<dbReference type="AlphaFoldDB" id="A0A0E4H9S9"/>
<sequence>MRLALFTDTFLPQTNGVARTLGQLTSHLNRRGIEHLLFTPKSAPEDSYPDPVRPVASIPFFLYPECRLALPSMSSIQSQLNTFQPDLLHMATPFNIGLCGLRYAHRQGLPHVASYHTHFDRYLEYYRMRRIVPLYWRYMKWFHRSCGATFAPSRETAEILREQGFERLRLWSRGIDCRQYSPDKRQAASVRERYGIADPLILLYVGRIAPEKDIATLLHALQQLPESVAAGVHLLVVGDGPLLPELRAQAPRNVTFTGARHGEELAELYASADLFVFPSSTETFGNVVLEAMASGLPVVAAGAGGSKELVMPGVTGVLFQPHDPGSLAEEICRLASDSMLRTAMGSEGRRQALGRSWEQIFDGLIRDYEEIIDSRRIKASAQIFTA</sequence>
<organism evidence="2 3">
    <name type="scientific">Paenibacillus riograndensis SBR5</name>
    <dbReference type="NCBI Taxonomy" id="1073571"/>
    <lineage>
        <taxon>Bacteria</taxon>
        <taxon>Bacillati</taxon>
        <taxon>Bacillota</taxon>
        <taxon>Bacilli</taxon>
        <taxon>Bacillales</taxon>
        <taxon>Paenibacillaceae</taxon>
        <taxon>Paenibacillus</taxon>
        <taxon>Paenibacillus sonchi group</taxon>
    </lineage>
</organism>
<dbReference type="PATRIC" id="fig|1073571.4.peg.2578"/>
<feature type="domain" description="Glycosyltransferase subfamily 4-like N-terminal" evidence="1">
    <location>
        <begin position="15"/>
        <end position="178"/>
    </location>
</feature>
<protein>
    <submittedName>
        <fullName evidence="2">Alpha-D-mannose-alpha(1-6)phosphatidyl myo-inositol monomannoside transferase</fullName>
    </submittedName>
</protein>
<dbReference type="GO" id="GO:0016758">
    <property type="term" value="F:hexosyltransferase activity"/>
    <property type="evidence" value="ECO:0007669"/>
    <property type="project" value="TreeGrafter"/>
</dbReference>
<gene>
    <name evidence="2" type="ORF">PRIO_2425</name>
</gene>